<organism evidence="3 4">
    <name type="scientific">Symbiodinium necroappetens</name>
    <dbReference type="NCBI Taxonomy" id="1628268"/>
    <lineage>
        <taxon>Eukaryota</taxon>
        <taxon>Sar</taxon>
        <taxon>Alveolata</taxon>
        <taxon>Dinophyceae</taxon>
        <taxon>Suessiales</taxon>
        <taxon>Symbiodiniaceae</taxon>
        <taxon>Symbiodinium</taxon>
    </lineage>
</organism>
<dbReference type="InterPro" id="IPR036163">
    <property type="entry name" value="HMA_dom_sf"/>
</dbReference>
<dbReference type="InterPro" id="IPR001650">
    <property type="entry name" value="Helicase_C-like"/>
</dbReference>
<dbReference type="GO" id="GO:0016787">
    <property type="term" value="F:hydrolase activity"/>
    <property type="evidence" value="ECO:0007669"/>
    <property type="project" value="InterPro"/>
</dbReference>
<keyword evidence="4" id="KW-1185">Reference proteome</keyword>
<dbReference type="InterPro" id="IPR050742">
    <property type="entry name" value="Helicase_Restrict-Modif_Enz"/>
</dbReference>
<dbReference type="Proteomes" id="UP000601435">
    <property type="component" value="Unassembled WGS sequence"/>
</dbReference>
<accession>A0A813C0M0</accession>
<dbReference type="Pfam" id="PF04851">
    <property type="entry name" value="ResIII"/>
    <property type="match status" value="1"/>
</dbReference>
<dbReference type="FunFam" id="3.30.70.100:FF:000001">
    <property type="entry name" value="ATPase copper transporting beta"/>
    <property type="match status" value="1"/>
</dbReference>
<gene>
    <name evidence="3" type="primary">Atp7b</name>
    <name evidence="3" type="ORF">SNEC2469_LOCUS32471</name>
</gene>
<dbReference type="SMART" id="SM00490">
    <property type="entry name" value="HELICc"/>
    <property type="match status" value="1"/>
</dbReference>
<dbReference type="Gene3D" id="3.30.70.100">
    <property type="match status" value="1"/>
</dbReference>
<dbReference type="Pfam" id="PF00403">
    <property type="entry name" value="HMA"/>
    <property type="match status" value="1"/>
</dbReference>
<sequence length="1164" mass="127416">MARREAVPDAVSPTMCVLRLGTGNALAYVTGAQKNFFGDLDHLVQELADEKKPVPEIPTSTITVIPEDYMWLRDKTKDSTVLRKLVHNPFGYVVALLMRTLPATMRGEHVFHVKVTNLADKAYYMDSRRGDWALKHEKDAVIYEGDVGIVSVGTVPFYGGGFRLFPFAGMRPGYAHLRLSHIHPAVATFNIRHLWQGTYRDHEHVHDFLVKDVMLEVDRPTPLHHSGDFMGTASKVRLKASNFSNWDGWVNVLAFRVSGFEAVCPGFSKVNGDGETRLVDFFGALDRRLDGTTTTSSYVATSSLGGQAYAGAGEACSAVCSSWNYCCNDWQLGSNQYISCAQACMMRYRGESEDSIRSQCLERQCAADVGGFAYALCAKCEDLHDGCQLGVQDEWACYAGASVEVCQPSIYEDGKVVTLYHPSSKRYLGVGSYAGSGRRITALHGGLGDEIGSLWQLRFTDGGVQFLSVGQSGPASDFLPDDRPLGNDWFLAGCGMESVINVDAPRTFSLRQSISSSVLFSVSTHDLTCSPAGRFGAEWELLVEEFPRKAHVCGGYTAATSAAKAAHSALLAGALSAPKPLRLPSGQGQGSEYPVRLGTKAVTKLLELEAKQLWIPLLRLRPLGMPTDGEKDKVPSSPQSVCRRAVLRVTGMTCSNCSSAVERALSQLDFVERCQVDLINSRASIDYSGRSGAGPGLQDLCDEVENIGFEASVLEDFQVLDCEASPGGRMSLDLLVSGSEGKGCNVASATEVLLRLPGVLECLPGSEQRLRVAFDPTQVGARDLLGQLLLVPRDKPIVVLLLLGALGTLCQWSTLTLAQVPAYMPPVATLRPGPRYDLAGRQPRYYQEEAVNLFFASAKTIRQEKGRPMRLQLAGGTGKTAIYTMIAQRTLRNKPLARIVIFVPWKALAEQTHQKLTECGLKTCIVGDGFARVDRSVCVFNSACRLRGQGFAVKLIDEAHHTEGEGFFTNIMRHQIRADLEGDFSATFRASEVDYSYGFDKAVKDGYLCDMQSFILPLVARCKGEEYAKLVKIVTERKAEWSPMLILFNRIETAKAFSDILNAHDVPSAVVSHRDGRNLRQYHRQAFEDGELKVLCTVKVFNEGTDLPMLRSVIMAEPRPTSDIGVVQAAMRALRPHGSKPDNKACVVQVVNPGVDSTDHYVKK</sequence>
<comment type="caution">
    <text evidence="3">The sequence shown here is derived from an EMBL/GenBank/DDBJ whole genome shotgun (WGS) entry which is preliminary data.</text>
</comment>
<dbReference type="GO" id="GO:0005524">
    <property type="term" value="F:ATP binding"/>
    <property type="evidence" value="ECO:0007669"/>
    <property type="project" value="InterPro"/>
</dbReference>
<feature type="domain" description="HMA" evidence="2">
    <location>
        <begin position="643"/>
        <end position="712"/>
    </location>
</feature>
<dbReference type="SUPFAM" id="SSF111331">
    <property type="entry name" value="NAD kinase/diacylglycerol kinase-like"/>
    <property type="match status" value="1"/>
</dbReference>
<dbReference type="PANTHER" id="PTHR47396">
    <property type="entry name" value="TYPE I RESTRICTION ENZYME ECOKI R PROTEIN"/>
    <property type="match status" value="1"/>
</dbReference>
<dbReference type="InterPro" id="IPR006935">
    <property type="entry name" value="Helicase/UvrB_N"/>
</dbReference>
<dbReference type="GO" id="GO:0005829">
    <property type="term" value="C:cytosol"/>
    <property type="evidence" value="ECO:0007669"/>
    <property type="project" value="TreeGrafter"/>
</dbReference>
<dbReference type="GO" id="GO:0046872">
    <property type="term" value="F:metal ion binding"/>
    <property type="evidence" value="ECO:0007669"/>
    <property type="project" value="UniProtKB-KW"/>
</dbReference>
<dbReference type="OrthoDB" id="417416at2759"/>
<dbReference type="Gene3D" id="2.60.200.40">
    <property type="match status" value="1"/>
</dbReference>
<keyword evidence="1" id="KW-0479">Metal-binding</keyword>
<dbReference type="Pfam" id="PF00271">
    <property type="entry name" value="Helicase_C"/>
    <property type="match status" value="1"/>
</dbReference>
<dbReference type="PROSITE" id="PS50846">
    <property type="entry name" value="HMA_2"/>
    <property type="match status" value="1"/>
</dbReference>
<feature type="non-terminal residue" evidence="3">
    <location>
        <position position="1"/>
    </location>
</feature>
<reference evidence="3" key="1">
    <citation type="submission" date="2021-02" db="EMBL/GenBank/DDBJ databases">
        <authorList>
            <person name="Dougan E. K."/>
            <person name="Rhodes N."/>
            <person name="Thang M."/>
            <person name="Chan C."/>
        </authorList>
    </citation>
    <scope>NUCLEOTIDE SEQUENCE</scope>
</reference>
<dbReference type="InterPro" id="IPR027417">
    <property type="entry name" value="P-loop_NTPase"/>
</dbReference>
<evidence type="ECO:0000256" key="1">
    <source>
        <dbReference type="ARBA" id="ARBA00022723"/>
    </source>
</evidence>
<dbReference type="InterPro" id="IPR016064">
    <property type="entry name" value="NAD/diacylglycerol_kinase_sf"/>
</dbReference>
<evidence type="ECO:0000313" key="4">
    <source>
        <dbReference type="Proteomes" id="UP000601435"/>
    </source>
</evidence>
<dbReference type="InterPro" id="IPR056236">
    <property type="entry name" value="HMA_PCA1"/>
</dbReference>
<evidence type="ECO:0000259" key="2">
    <source>
        <dbReference type="PROSITE" id="PS50846"/>
    </source>
</evidence>
<dbReference type="SUPFAM" id="SSF55008">
    <property type="entry name" value="HMA, heavy metal-associated domain"/>
    <property type="match status" value="1"/>
</dbReference>
<dbReference type="GO" id="GO:0003677">
    <property type="term" value="F:DNA binding"/>
    <property type="evidence" value="ECO:0007669"/>
    <property type="project" value="InterPro"/>
</dbReference>
<name>A0A813C0M0_9DINO</name>
<proteinExistence type="predicted"/>
<dbReference type="Pfam" id="PF24534">
    <property type="entry name" value="HMA_PCA1"/>
    <property type="match status" value="1"/>
</dbReference>
<dbReference type="EMBL" id="CAJNJA010082307">
    <property type="protein sequence ID" value="CAE7932124.1"/>
    <property type="molecule type" value="Genomic_DNA"/>
</dbReference>
<protein>
    <submittedName>
        <fullName evidence="3">Atp7b protein</fullName>
    </submittedName>
</protein>
<dbReference type="CDD" id="cd00371">
    <property type="entry name" value="HMA"/>
    <property type="match status" value="1"/>
</dbReference>
<evidence type="ECO:0000313" key="3">
    <source>
        <dbReference type="EMBL" id="CAE7932124.1"/>
    </source>
</evidence>
<dbReference type="InterPro" id="IPR017969">
    <property type="entry name" value="Heavy-metal-associated_CS"/>
</dbReference>
<dbReference type="PROSITE" id="PS01047">
    <property type="entry name" value="HMA_1"/>
    <property type="match status" value="1"/>
</dbReference>
<dbReference type="Gene3D" id="3.40.50.300">
    <property type="entry name" value="P-loop containing nucleotide triphosphate hydrolases"/>
    <property type="match status" value="2"/>
</dbReference>
<dbReference type="SUPFAM" id="SSF52540">
    <property type="entry name" value="P-loop containing nucleoside triphosphate hydrolases"/>
    <property type="match status" value="1"/>
</dbReference>
<dbReference type="AlphaFoldDB" id="A0A813C0M0"/>
<dbReference type="InterPro" id="IPR006121">
    <property type="entry name" value="HMA_dom"/>
</dbReference>
<dbReference type="PANTHER" id="PTHR47396:SF1">
    <property type="entry name" value="ATP-DEPENDENT HELICASE IRC3-RELATED"/>
    <property type="match status" value="1"/>
</dbReference>